<reference evidence="1 2" key="1">
    <citation type="submission" date="2011-07" db="EMBL/GenBank/DDBJ databases">
        <title>The complete genome of chromosome of Emticicia oligotrophica DSM 17448.</title>
        <authorList>
            <consortium name="US DOE Joint Genome Institute (JGI-PGF)"/>
            <person name="Lucas S."/>
            <person name="Han J."/>
            <person name="Lapidus A."/>
            <person name="Bruce D."/>
            <person name="Goodwin L."/>
            <person name="Pitluck S."/>
            <person name="Peters L."/>
            <person name="Kyrpides N."/>
            <person name="Mavromatis K."/>
            <person name="Ivanova N."/>
            <person name="Ovchinnikova G."/>
            <person name="Teshima H."/>
            <person name="Detter J.C."/>
            <person name="Tapia R."/>
            <person name="Han C."/>
            <person name="Land M."/>
            <person name="Hauser L."/>
            <person name="Markowitz V."/>
            <person name="Cheng J.-F."/>
            <person name="Hugenholtz P."/>
            <person name="Woyke T."/>
            <person name="Wu D."/>
            <person name="Tindall B."/>
            <person name="Pomrenke H."/>
            <person name="Brambilla E."/>
            <person name="Klenk H.-P."/>
            <person name="Eisen J.A."/>
        </authorList>
    </citation>
    <scope>NUCLEOTIDE SEQUENCE [LARGE SCALE GENOMIC DNA]</scope>
    <source>
        <strain evidence="1 2">DSM 17448</strain>
    </source>
</reference>
<organism evidence="1 2">
    <name type="scientific">Emticicia oligotrophica (strain DSM 17448 / CIP 109782 / MTCC 6937 / GPTSA100-15)</name>
    <dbReference type="NCBI Taxonomy" id="929562"/>
    <lineage>
        <taxon>Bacteria</taxon>
        <taxon>Pseudomonadati</taxon>
        <taxon>Bacteroidota</taxon>
        <taxon>Cytophagia</taxon>
        <taxon>Cytophagales</taxon>
        <taxon>Leadbetterellaceae</taxon>
        <taxon>Emticicia</taxon>
    </lineage>
</organism>
<dbReference type="EMBL" id="CP002961">
    <property type="protein sequence ID" value="AFK05019.1"/>
    <property type="molecule type" value="Genomic_DNA"/>
</dbReference>
<accession>A0ABM5N6H5</accession>
<protein>
    <recommendedName>
        <fullName evidence="3">Lipoprotein</fullName>
    </recommendedName>
</protein>
<dbReference type="Proteomes" id="UP000002875">
    <property type="component" value="Chromosome"/>
</dbReference>
<keyword evidence="2" id="KW-1185">Reference proteome</keyword>
<gene>
    <name evidence="1" type="ordered locus">Emtol_3893</name>
</gene>
<dbReference type="RefSeq" id="WP_015030707.1">
    <property type="nucleotide sequence ID" value="NC_018748.1"/>
</dbReference>
<sequence>MKIQFLILMILSTLFLLNCEKENEVSVNQASMGDYTINYGTSFGMCVGPCKKELNIANSDLLFTVYYNEGRGAVGGNPITYKEVLDADFQSTITKNLNYESFKKLNEVIGCPDCADGGAEWVEIVKGDSKYKVTFEYNKPPKEIETLVKTLREKKEYFEQKYIK</sequence>
<proteinExistence type="predicted"/>
<evidence type="ECO:0000313" key="2">
    <source>
        <dbReference type="Proteomes" id="UP000002875"/>
    </source>
</evidence>
<name>A0ABM5N6H5_EMTOG</name>
<evidence type="ECO:0000313" key="1">
    <source>
        <dbReference type="EMBL" id="AFK05019.1"/>
    </source>
</evidence>
<evidence type="ECO:0008006" key="3">
    <source>
        <dbReference type="Google" id="ProtNLM"/>
    </source>
</evidence>